<evidence type="ECO:0000313" key="2">
    <source>
        <dbReference type="EMBL" id="KAF7257122.1"/>
    </source>
</evidence>
<dbReference type="InterPro" id="IPR012993">
    <property type="entry name" value="UME"/>
</dbReference>
<comment type="caution">
    <text evidence="2">The sequence shown here is derived from an EMBL/GenBank/DDBJ whole genome shotgun (WGS) entry which is preliminary data.</text>
</comment>
<sequence length="1286" mass="144958">MVLSGLSSDAHHAVKYVYCVLDEISRDLSRLEDCPDSGLLPLLSRVESTFTYRHYQITQGLSTNLLSADLASWCFHRLLLIACRPQFSYHLNTVGFAMRKLALLLERHHLDTFILHCSLLLTVLNDSVLALERFDESDDQADFELILEHFGSAESRIALNLAATENGNSDQPNQTDGFLLLHCFPIRLTMLREAYHLIAVLCHTLSAAVFSFHTYAPHLVPRAFRTFELVIDLCDIRGKQRALEAVLRATIAIFTDAIPPPARVLAANSLTNAVVLALGSLNKWIDGRLYIAHDVTSFTEDVVALEQRTVCSLNWLSELGSFSVEQNQREPCLDLKSISSSVWHNKSLLSVCEQLLSSTWATQLEHGSLYHALLSYVSMWMSPDQNIDSSNADLINLGDWKTSTPELCYLPFPWANRCPQLPVCINDYVHCCYKMEMLEVKVSPYFVHPDLSAGREKPPEWNISSWYSLHHPVYIVRDVWLRLSRLWGAFTSDLQLCSSFKERLMDIAAQTMKHATLCLPHPDKIVQDTCDEKEAPGWFTTYATLRLIMKSIVLYKALSNEDVLRDTLIRSLLDWLSNFQSTIQSQVFNGNSSILQSLVGPCLQLVFTVSEWSSQTGADDPDKLADLIGSLAVLCVERDTHADFWIQPLNCNLVISTENVSCLRLAIVMLRKLVRHLRQVTIPEHAALLLAHLSAKLICIQSRCLGCASLYCQNCPNIPAPLISDEQIDEHDTPVYSLLEQFELLDLFLEGNNFEGASEAVVDLATHFSCHVRWDPITVDQAFAFFSLIHSNLPHFTPAIVGKIMANVAGRLSSTDLNNWLVLHTRLCALLAVIPRQGPSSSLSSMAFDEYRITQYGALASCIAKHYIELLLLRPNSSIPNDSANRRASNDAASTISTNSLADLLTTVFAALCRLGLVHQYTHALYGAVHAQIDIVIKSLQMTAAHTLRLCRDKLAMVVADYMEQSVTPVIDCLARLFQLDKTIVFKELVSPLFIALVLRGNQESHLQIRQLVIEVPYVRPSQDYLGKIIQLCVLPETLVYIFTRTLKEEQEVHFAFLESHLSMPIERIARLNDVSRLLHQFVLRLYPFRVGASFGLRWVASRVLNVRDTQPSAVGTTYAKGPASADFLGQFVCGILAFFDNTLLDDDTILEHRWIALRSLVVFIQLLGSRHVTRMRAKFMATLKICLRYKTAPFAKVVIKAWCSFIRMLEVDALRELLPDLGATLDALVPYGPDQVTDLFNYLFLEKKDELGDRLSCLFFLPRTPNLLTCQQILDDICCWYVCFI</sequence>
<evidence type="ECO:0000259" key="1">
    <source>
        <dbReference type="SMART" id="SM00802"/>
    </source>
</evidence>
<dbReference type="SUPFAM" id="SSF48371">
    <property type="entry name" value="ARM repeat"/>
    <property type="match status" value="1"/>
</dbReference>
<protein>
    <recommendedName>
        <fullName evidence="1">UME domain-containing protein</fullName>
    </recommendedName>
</protein>
<keyword evidence="3" id="KW-1185">Reference proteome</keyword>
<name>A0A8S9YQV2_9TREM</name>
<proteinExistence type="predicted"/>
<feature type="domain" description="UME" evidence="1">
    <location>
        <begin position="1125"/>
        <end position="1235"/>
    </location>
</feature>
<evidence type="ECO:0000313" key="3">
    <source>
        <dbReference type="Proteomes" id="UP000822476"/>
    </source>
</evidence>
<organism evidence="2 3">
    <name type="scientific">Paragonimus skrjabini miyazakii</name>
    <dbReference type="NCBI Taxonomy" id="59628"/>
    <lineage>
        <taxon>Eukaryota</taxon>
        <taxon>Metazoa</taxon>
        <taxon>Spiralia</taxon>
        <taxon>Lophotrochozoa</taxon>
        <taxon>Platyhelminthes</taxon>
        <taxon>Trematoda</taxon>
        <taxon>Digenea</taxon>
        <taxon>Plagiorchiida</taxon>
        <taxon>Troglotremata</taxon>
        <taxon>Troglotrematidae</taxon>
        <taxon>Paragonimus</taxon>
    </lineage>
</organism>
<accession>A0A8S9YQV2</accession>
<dbReference type="InterPro" id="IPR016024">
    <property type="entry name" value="ARM-type_fold"/>
</dbReference>
<dbReference type="GO" id="GO:0004674">
    <property type="term" value="F:protein serine/threonine kinase activity"/>
    <property type="evidence" value="ECO:0007669"/>
    <property type="project" value="InterPro"/>
</dbReference>
<dbReference type="Proteomes" id="UP000822476">
    <property type="component" value="Unassembled WGS sequence"/>
</dbReference>
<dbReference type="SMART" id="SM00802">
    <property type="entry name" value="UME"/>
    <property type="match status" value="1"/>
</dbReference>
<dbReference type="EMBL" id="JTDE01002614">
    <property type="protein sequence ID" value="KAF7257122.1"/>
    <property type="molecule type" value="Genomic_DNA"/>
</dbReference>
<dbReference type="Pfam" id="PF08064">
    <property type="entry name" value="UME"/>
    <property type="match status" value="1"/>
</dbReference>
<reference evidence="2" key="1">
    <citation type="submission" date="2019-07" db="EMBL/GenBank/DDBJ databases">
        <title>Annotation for the trematode Paragonimus miyazaki's.</title>
        <authorList>
            <person name="Choi Y.-J."/>
        </authorList>
    </citation>
    <scope>NUCLEOTIDE SEQUENCE</scope>
    <source>
        <strain evidence="2">Japan</strain>
    </source>
</reference>
<dbReference type="OrthoDB" id="6269021at2759"/>
<gene>
    <name evidence="2" type="ORF">EG68_06073</name>
</gene>